<dbReference type="Proteomes" id="UP000655225">
    <property type="component" value="Unassembled WGS sequence"/>
</dbReference>
<dbReference type="EMBL" id="JABCRI010000004">
    <property type="protein sequence ID" value="KAF8407716.1"/>
    <property type="molecule type" value="Genomic_DNA"/>
</dbReference>
<evidence type="ECO:0000313" key="2">
    <source>
        <dbReference type="EMBL" id="KAF8407716.1"/>
    </source>
</evidence>
<reference evidence="2 3" key="1">
    <citation type="submission" date="2020-04" db="EMBL/GenBank/DDBJ databases">
        <title>Plant Genome Project.</title>
        <authorList>
            <person name="Zhang R.-G."/>
        </authorList>
    </citation>
    <scope>NUCLEOTIDE SEQUENCE [LARGE SCALE GENOMIC DNA]</scope>
    <source>
        <strain evidence="2">YNK0</strain>
        <tissue evidence="2">Leaf</tissue>
    </source>
</reference>
<evidence type="ECO:0000259" key="1">
    <source>
        <dbReference type="Pfam" id="PF00175"/>
    </source>
</evidence>
<dbReference type="Pfam" id="PF00175">
    <property type="entry name" value="NAD_binding_1"/>
    <property type="match status" value="1"/>
</dbReference>
<dbReference type="InterPro" id="IPR039261">
    <property type="entry name" value="FNR_nucleotide-bd"/>
</dbReference>
<gene>
    <name evidence="2" type="ORF">HHK36_006851</name>
</gene>
<dbReference type="Gene3D" id="3.40.50.80">
    <property type="entry name" value="Nucleotide-binding domain of ferredoxin-NADP reductase (FNR) module"/>
    <property type="match status" value="1"/>
</dbReference>
<keyword evidence="3" id="KW-1185">Reference proteome</keyword>
<dbReference type="SUPFAM" id="SSF52343">
    <property type="entry name" value="Ferredoxin reductase-like, C-terminal NADP-linked domain"/>
    <property type="match status" value="1"/>
</dbReference>
<dbReference type="AlphaFoldDB" id="A0A835DLA2"/>
<dbReference type="GO" id="GO:0016491">
    <property type="term" value="F:oxidoreductase activity"/>
    <property type="evidence" value="ECO:0007669"/>
    <property type="project" value="InterPro"/>
</dbReference>
<dbReference type="PANTHER" id="PTHR47215:SF1">
    <property type="entry name" value="F9L1.8 PROTEIN"/>
    <property type="match status" value="1"/>
</dbReference>
<sequence length="119" mass="13586">MVRGFDMDQISPPEEYTTVLIFATGSGICPIRSLIESGFSANKRSDVRLYYGARNLQRMAYQNRRNSGCIDKKLWSTSMDVWLLFSALGLKSLFCHRSFMFINDMVALNESFSPMNTYG</sequence>
<evidence type="ECO:0000313" key="3">
    <source>
        <dbReference type="Proteomes" id="UP000655225"/>
    </source>
</evidence>
<organism evidence="2 3">
    <name type="scientific">Tetracentron sinense</name>
    <name type="common">Spur-leaf</name>
    <dbReference type="NCBI Taxonomy" id="13715"/>
    <lineage>
        <taxon>Eukaryota</taxon>
        <taxon>Viridiplantae</taxon>
        <taxon>Streptophyta</taxon>
        <taxon>Embryophyta</taxon>
        <taxon>Tracheophyta</taxon>
        <taxon>Spermatophyta</taxon>
        <taxon>Magnoliopsida</taxon>
        <taxon>Trochodendrales</taxon>
        <taxon>Trochodendraceae</taxon>
        <taxon>Tetracentron</taxon>
    </lineage>
</organism>
<dbReference type="InterPro" id="IPR001433">
    <property type="entry name" value="OxRdtase_FAD/NAD-bd"/>
</dbReference>
<name>A0A835DLA2_TETSI</name>
<dbReference type="PANTHER" id="PTHR47215">
    <property type="match status" value="1"/>
</dbReference>
<dbReference type="OrthoDB" id="1856718at2759"/>
<accession>A0A835DLA2</accession>
<proteinExistence type="predicted"/>
<comment type="caution">
    <text evidence="2">The sequence shown here is derived from an EMBL/GenBank/DDBJ whole genome shotgun (WGS) entry which is preliminary data.</text>
</comment>
<feature type="domain" description="Oxidoreductase FAD/NAD(P)-binding" evidence="1">
    <location>
        <begin position="23"/>
        <end position="64"/>
    </location>
</feature>
<protein>
    <recommendedName>
        <fullName evidence="1">Oxidoreductase FAD/NAD(P)-binding domain-containing protein</fullName>
    </recommendedName>
</protein>